<evidence type="ECO:0000256" key="1">
    <source>
        <dbReference type="PIRSR" id="PIRSR006661-1"/>
    </source>
</evidence>
<gene>
    <name evidence="2" type="primary">larE</name>
    <name evidence="2" type="ORF">IAB77_03030</name>
</gene>
<dbReference type="PANTHER" id="PTHR43169:SF2">
    <property type="entry name" value="NAD_GMP SYNTHASE DOMAIN-CONTAINING PROTEIN"/>
    <property type="match status" value="1"/>
</dbReference>
<name>A0A9D1CSN7_9FIRM</name>
<dbReference type="PANTHER" id="PTHR43169">
    <property type="entry name" value="EXSB FAMILY PROTEIN"/>
    <property type="match status" value="1"/>
</dbReference>
<dbReference type="SUPFAM" id="SSF52402">
    <property type="entry name" value="Adenine nucleotide alpha hydrolases-like"/>
    <property type="match status" value="1"/>
</dbReference>
<dbReference type="NCBIfam" id="TIGR00268">
    <property type="entry name" value="ATP-dependent sacrificial sulfur transferase LarE"/>
    <property type="match status" value="1"/>
</dbReference>
<dbReference type="PIRSF" id="PIRSF006661">
    <property type="entry name" value="PP-lp_UCP006661"/>
    <property type="match status" value="1"/>
</dbReference>
<dbReference type="AlphaFoldDB" id="A0A9D1CSN7"/>
<dbReference type="Proteomes" id="UP000824262">
    <property type="component" value="Unassembled WGS sequence"/>
</dbReference>
<comment type="caution">
    <text evidence="2">The sequence shown here is derived from an EMBL/GenBank/DDBJ whole genome shotgun (WGS) entry which is preliminary data.</text>
</comment>
<dbReference type="Gene3D" id="3.40.50.620">
    <property type="entry name" value="HUPs"/>
    <property type="match status" value="1"/>
</dbReference>
<accession>A0A9D1CSN7</accession>
<feature type="active site" description="Nucleophile and sulfur donor" evidence="1">
    <location>
        <position position="167"/>
    </location>
</feature>
<dbReference type="GO" id="GO:0016783">
    <property type="term" value="F:sulfurtransferase activity"/>
    <property type="evidence" value="ECO:0007669"/>
    <property type="project" value="InterPro"/>
</dbReference>
<dbReference type="InterPro" id="IPR014729">
    <property type="entry name" value="Rossmann-like_a/b/a_fold"/>
</dbReference>
<protein>
    <submittedName>
        <fullName evidence="2">ATP-dependent sacrificial sulfur transferase LarE</fullName>
    </submittedName>
</protein>
<dbReference type="EMBL" id="DVGA01000034">
    <property type="protein sequence ID" value="HIQ78214.1"/>
    <property type="molecule type" value="Genomic_DNA"/>
</dbReference>
<dbReference type="InterPro" id="IPR052188">
    <property type="entry name" value="Ni-pincer_cofactor_biosynth"/>
</dbReference>
<sequence>MDLKEFFSQHPKCALAFSGGTDSALLLYEARRLGADVRAYFVKGPFQPQFELDDARRLAGETGAEMQVIETDVLSVPEVAENGPRRCYYCKRAIFSLIFEHAAQDGYETVIDGTNASDKVDDRPGMQALAELGVLSPLRLCGITKAMVREMSAAAGLFTADKPSYACLATRVPTGTPITRADLEKIERSENALHALGFSDFRVRLEGSGARLELPPEQLPAVVQNRERILESLSVFFARITVDLAGRTN</sequence>
<reference evidence="2" key="1">
    <citation type="submission" date="2020-10" db="EMBL/GenBank/DDBJ databases">
        <authorList>
            <person name="Gilroy R."/>
        </authorList>
    </citation>
    <scope>NUCLEOTIDE SEQUENCE</scope>
    <source>
        <strain evidence="2">ChiBcolR7-354</strain>
    </source>
</reference>
<organism evidence="2 3">
    <name type="scientific">Candidatus Scatomorpha intestinavium</name>
    <dbReference type="NCBI Taxonomy" id="2840922"/>
    <lineage>
        <taxon>Bacteria</taxon>
        <taxon>Bacillati</taxon>
        <taxon>Bacillota</taxon>
        <taxon>Clostridia</taxon>
        <taxon>Eubacteriales</taxon>
        <taxon>Candidatus Scatomorpha</taxon>
    </lineage>
</organism>
<evidence type="ECO:0000313" key="2">
    <source>
        <dbReference type="EMBL" id="HIQ78214.1"/>
    </source>
</evidence>
<keyword evidence="2" id="KW-0808">Transferase</keyword>
<reference evidence="2" key="2">
    <citation type="journal article" date="2021" name="PeerJ">
        <title>Extensive microbial diversity within the chicken gut microbiome revealed by metagenomics and culture.</title>
        <authorList>
            <person name="Gilroy R."/>
            <person name="Ravi A."/>
            <person name="Getino M."/>
            <person name="Pursley I."/>
            <person name="Horton D.L."/>
            <person name="Alikhan N.F."/>
            <person name="Baker D."/>
            <person name="Gharbi K."/>
            <person name="Hall N."/>
            <person name="Watson M."/>
            <person name="Adriaenssens E.M."/>
            <person name="Foster-Nyarko E."/>
            <person name="Jarju S."/>
            <person name="Secka A."/>
            <person name="Antonio M."/>
            <person name="Oren A."/>
            <person name="Chaudhuri R.R."/>
            <person name="La Ragione R."/>
            <person name="Hildebrand F."/>
            <person name="Pallen M.J."/>
        </authorList>
    </citation>
    <scope>NUCLEOTIDE SEQUENCE</scope>
    <source>
        <strain evidence="2">ChiBcolR7-354</strain>
    </source>
</reference>
<dbReference type="InterPro" id="IPR005232">
    <property type="entry name" value="LarE"/>
</dbReference>
<proteinExistence type="predicted"/>
<dbReference type="CDD" id="cd01990">
    <property type="entry name" value="LarE-like"/>
    <property type="match status" value="1"/>
</dbReference>
<evidence type="ECO:0000313" key="3">
    <source>
        <dbReference type="Proteomes" id="UP000824262"/>
    </source>
</evidence>